<dbReference type="Gene3D" id="1.10.630.10">
    <property type="entry name" value="Cytochrome P450"/>
    <property type="match status" value="1"/>
</dbReference>
<dbReference type="PRINTS" id="PR00385">
    <property type="entry name" value="P450"/>
</dbReference>
<dbReference type="GO" id="GO:0020037">
    <property type="term" value="F:heme binding"/>
    <property type="evidence" value="ECO:0007669"/>
    <property type="project" value="InterPro"/>
</dbReference>
<evidence type="ECO:0000256" key="1">
    <source>
        <dbReference type="ARBA" id="ARBA00001971"/>
    </source>
</evidence>
<organism evidence="8 9">
    <name type="scientific">Paraglomus brasilianum</name>
    <dbReference type="NCBI Taxonomy" id="144538"/>
    <lineage>
        <taxon>Eukaryota</taxon>
        <taxon>Fungi</taxon>
        <taxon>Fungi incertae sedis</taxon>
        <taxon>Mucoromycota</taxon>
        <taxon>Glomeromycotina</taxon>
        <taxon>Glomeromycetes</taxon>
        <taxon>Paraglomerales</taxon>
        <taxon>Paraglomeraceae</taxon>
        <taxon>Paraglomus</taxon>
    </lineage>
</organism>
<keyword evidence="7" id="KW-0472">Membrane</keyword>
<feature type="transmembrane region" description="Helical" evidence="7">
    <location>
        <begin position="12"/>
        <end position="34"/>
    </location>
</feature>
<keyword evidence="7" id="KW-0812">Transmembrane</keyword>
<evidence type="ECO:0000256" key="5">
    <source>
        <dbReference type="PIRSR" id="PIRSR602401-1"/>
    </source>
</evidence>
<dbReference type="GO" id="GO:0004497">
    <property type="term" value="F:monooxygenase activity"/>
    <property type="evidence" value="ECO:0007669"/>
    <property type="project" value="UniProtKB-KW"/>
</dbReference>
<dbReference type="GO" id="GO:0005506">
    <property type="term" value="F:iron ion binding"/>
    <property type="evidence" value="ECO:0007669"/>
    <property type="project" value="InterPro"/>
</dbReference>
<evidence type="ECO:0000313" key="9">
    <source>
        <dbReference type="Proteomes" id="UP000789739"/>
    </source>
</evidence>
<comment type="cofactor">
    <cofactor evidence="1 5">
        <name>heme</name>
        <dbReference type="ChEBI" id="CHEBI:30413"/>
    </cofactor>
</comment>
<dbReference type="InterPro" id="IPR050121">
    <property type="entry name" value="Cytochrome_P450_monoxygenase"/>
</dbReference>
<dbReference type="EMBL" id="CAJVPI010000447">
    <property type="protein sequence ID" value="CAG8536299.1"/>
    <property type="molecule type" value="Genomic_DNA"/>
</dbReference>
<dbReference type="InterPro" id="IPR036396">
    <property type="entry name" value="Cyt_P450_sf"/>
</dbReference>
<evidence type="ECO:0000313" key="8">
    <source>
        <dbReference type="EMBL" id="CAG8536299.1"/>
    </source>
</evidence>
<proteinExistence type="inferred from homology"/>
<protein>
    <submittedName>
        <fullName evidence="8">2116_t:CDS:1</fullName>
    </submittedName>
</protein>
<name>A0A9N9FIQ7_9GLOM</name>
<accession>A0A9N9FIQ7</accession>
<evidence type="ECO:0000256" key="7">
    <source>
        <dbReference type="SAM" id="Phobius"/>
    </source>
</evidence>
<keyword evidence="4 5" id="KW-0408">Iron</keyword>
<dbReference type="OrthoDB" id="1470350at2759"/>
<reference evidence="8" key="1">
    <citation type="submission" date="2021-06" db="EMBL/GenBank/DDBJ databases">
        <authorList>
            <person name="Kallberg Y."/>
            <person name="Tangrot J."/>
            <person name="Rosling A."/>
        </authorList>
    </citation>
    <scope>NUCLEOTIDE SEQUENCE</scope>
    <source>
        <strain evidence="8">BR232B</strain>
    </source>
</reference>
<comment type="caution">
    <text evidence="8">The sequence shown here is derived from an EMBL/GenBank/DDBJ whole genome shotgun (WGS) entry which is preliminary data.</text>
</comment>
<evidence type="ECO:0000256" key="4">
    <source>
        <dbReference type="ARBA" id="ARBA00023004"/>
    </source>
</evidence>
<dbReference type="GO" id="GO:0016705">
    <property type="term" value="F:oxidoreductase activity, acting on paired donors, with incorporation or reduction of molecular oxygen"/>
    <property type="evidence" value="ECO:0007669"/>
    <property type="project" value="InterPro"/>
</dbReference>
<comment type="similarity">
    <text evidence="2 6">Belongs to the cytochrome P450 family.</text>
</comment>
<keyword evidence="9" id="KW-1185">Reference proteome</keyword>
<evidence type="ECO:0000256" key="6">
    <source>
        <dbReference type="RuleBase" id="RU000461"/>
    </source>
</evidence>
<keyword evidence="7" id="KW-1133">Transmembrane helix</keyword>
<dbReference type="PANTHER" id="PTHR24305:SF166">
    <property type="entry name" value="CYTOCHROME P450 12A4, MITOCHONDRIAL-RELATED"/>
    <property type="match status" value="1"/>
</dbReference>
<keyword evidence="5 6" id="KW-0349">Heme</keyword>
<keyword evidence="3 5" id="KW-0479">Metal-binding</keyword>
<keyword evidence="6" id="KW-0503">Monooxygenase</keyword>
<dbReference type="InterPro" id="IPR017972">
    <property type="entry name" value="Cyt_P450_CS"/>
</dbReference>
<dbReference type="AlphaFoldDB" id="A0A9N9FIQ7"/>
<feature type="binding site" description="axial binding residue" evidence="5">
    <location>
        <position position="433"/>
    </location>
    <ligand>
        <name>heme</name>
        <dbReference type="ChEBI" id="CHEBI:30413"/>
    </ligand>
    <ligandPart>
        <name>Fe</name>
        <dbReference type="ChEBI" id="CHEBI:18248"/>
    </ligandPart>
</feature>
<evidence type="ECO:0000256" key="2">
    <source>
        <dbReference type="ARBA" id="ARBA00010617"/>
    </source>
</evidence>
<dbReference type="InterPro" id="IPR002401">
    <property type="entry name" value="Cyt_P450_E_grp-I"/>
</dbReference>
<evidence type="ECO:0000256" key="3">
    <source>
        <dbReference type="ARBA" id="ARBA00022723"/>
    </source>
</evidence>
<dbReference type="InterPro" id="IPR001128">
    <property type="entry name" value="Cyt_P450"/>
</dbReference>
<sequence>MATPYVDNAVKTIGIISVILFLKYIFRTVYVAFFGPLSKIPGPKLSALSAIPLLFKGTKGKRWHWYQRELRPKYGKIVRIGPDMVLVSDRDIVKQIIVKEDWPKGEFYGMYRAAPHLHTLFSTTDKAFHKQRRRLLAPAFSIKYIQSLEPYMAMCIRNLNDKIDSLIQESSPNGAVIDLYRMIVNTTLDSIGETAFGSSFNMIREGDHPLPKEVMVELSRRVLRNGFPILKPFVKSNRYLYDFSSELIRRRRQEVGARRKDILQIILDAGEGEGEEALTDVDIYEQIIEFIIGGSDTTSFSTFFALIMLLTHPSKLHKIIEELDNEFVDLPRNELPNHGRLKNLPYLNAVINETLRLWPITLDGGSGRSPTEDRIVNGVLFPKGTLIVANYYALHHSAEYWGENVNEFIPERWFNDDIPHDAFYPFSAGSRNCIGQNFALLEMRLIISSLLRRFKFEDIPGQDYSDIVQYLTPSLAKDEYHVRAWNRP</sequence>
<dbReference type="PRINTS" id="PR00463">
    <property type="entry name" value="EP450I"/>
</dbReference>
<dbReference type="SUPFAM" id="SSF48264">
    <property type="entry name" value="Cytochrome P450"/>
    <property type="match status" value="1"/>
</dbReference>
<keyword evidence="6" id="KW-0560">Oxidoreductase</keyword>
<gene>
    <name evidence="8" type="ORF">PBRASI_LOCUS4363</name>
</gene>
<dbReference type="Proteomes" id="UP000789739">
    <property type="component" value="Unassembled WGS sequence"/>
</dbReference>
<dbReference type="Pfam" id="PF00067">
    <property type="entry name" value="p450"/>
    <property type="match status" value="1"/>
</dbReference>
<dbReference type="PROSITE" id="PS00086">
    <property type="entry name" value="CYTOCHROME_P450"/>
    <property type="match status" value="1"/>
</dbReference>
<dbReference type="PANTHER" id="PTHR24305">
    <property type="entry name" value="CYTOCHROME P450"/>
    <property type="match status" value="1"/>
</dbReference>